<dbReference type="RefSeq" id="WP_166451487.1">
    <property type="nucleotide sequence ID" value="NZ_JAAOMA010000008.1"/>
</dbReference>
<dbReference type="Gene3D" id="3.90.226.10">
    <property type="entry name" value="2-enoyl-CoA Hydratase, Chain A, domain 1"/>
    <property type="match status" value="1"/>
</dbReference>
<evidence type="ECO:0000256" key="1">
    <source>
        <dbReference type="ARBA" id="ARBA00008683"/>
    </source>
</evidence>
<name>A0ABX0L6I5_9NEIS</name>
<gene>
    <name evidence="3" type="ORF">HA052_07785</name>
</gene>
<reference evidence="3 4" key="1">
    <citation type="submission" date="2020-03" db="EMBL/GenBank/DDBJ databases">
        <title>Draft genome sequence of environmentally isolated cultures.</title>
        <authorList>
            <person name="Wilson H.S."/>
            <person name="De Leon M.E."/>
        </authorList>
    </citation>
    <scope>NUCLEOTIDE SEQUENCE [LARGE SCALE GENOMIC DNA]</scope>
    <source>
        <strain evidence="3 4">HSC-31F16</strain>
    </source>
</reference>
<dbReference type="PANTHER" id="PTHR42987:SF4">
    <property type="entry name" value="PROTEASE SOHB-RELATED"/>
    <property type="match status" value="1"/>
</dbReference>
<accession>A0ABX0L6I5</accession>
<evidence type="ECO:0000313" key="4">
    <source>
        <dbReference type="Proteomes" id="UP001515641"/>
    </source>
</evidence>
<comment type="caution">
    <text evidence="3">The sequence shown here is derived from an EMBL/GenBank/DDBJ whole genome shotgun (WGS) entry which is preliminary data.</text>
</comment>
<dbReference type="SUPFAM" id="SSF52096">
    <property type="entry name" value="ClpP/crotonase"/>
    <property type="match status" value="1"/>
</dbReference>
<dbReference type="InterPro" id="IPR029045">
    <property type="entry name" value="ClpP/crotonase-like_dom_sf"/>
</dbReference>
<proteinExistence type="inferred from homology"/>
<evidence type="ECO:0000259" key="2">
    <source>
        <dbReference type="Pfam" id="PF01343"/>
    </source>
</evidence>
<organism evidence="3 4">
    <name type="scientific">Chromobacterium fluminis</name>
    <dbReference type="NCBI Taxonomy" id="3044269"/>
    <lineage>
        <taxon>Bacteria</taxon>
        <taxon>Pseudomonadati</taxon>
        <taxon>Pseudomonadota</taxon>
        <taxon>Betaproteobacteria</taxon>
        <taxon>Neisseriales</taxon>
        <taxon>Chromobacteriaceae</taxon>
        <taxon>Chromobacterium</taxon>
    </lineage>
</organism>
<keyword evidence="4" id="KW-1185">Reference proteome</keyword>
<feature type="domain" description="Peptidase S49" evidence="2">
    <location>
        <begin position="73"/>
        <end position="217"/>
    </location>
</feature>
<dbReference type="Proteomes" id="UP001515641">
    <property type="component" value="Unassembled WGS sequence"/>
</dbReference>
<dbReference type="Gene3D" id="6.20.330.10">
    <property type="match status" value="1"/>
</dbReference>
<dbReference type="EMBL" id="JAAOMA010000008">
    <property type="protein sequence ID" value="NHR05099.1"/>
    <property type="molecule type" value="Genomic_DNA"/>
</dbReference>
<dbReference type="Pfam" id="PF01343">
    <property type="entry name" value="Peptidase_S49"/>
    <property type="match status" value="1"/>
</dbReference>
<comment type="similarity">
    <text evidence="1">Belongs to the peptidase S49 family.</text>
</comment>
<dbReference type="InterPro" id="IPR002142">
    <property type="entry name" value="Peptidase_S49"/>
</dbReference>
<dbReference type="PANTHER" id="PTHR42987">
    <property type="entry name" value="PEPTIDASE S49"/>
    <property type="match status" value="1"/>
</dbReference>
<sequence length="256" mass="26777">MIWPRRPSCIYVFSIAGPITEASALDFALRLRELPTRKPAACAVLLRVSSNGGAAGSAEAMIEAVNLCREELGLPIVALVMETALSAGLLPALAADRVVVTPSATLGGAGAIVRLLSPSALLSKLGVRYTAYASNDLKDMFSHCADLAPEAEQALHELVQKNGRQFMTTILACRPALSPEGMSRLAAGQVFNGAEAVALGLADVVGGFYAAVAECGRLAGHGAPLLRFVEQAPAVPAVTWSSLDGWLRMGKRWLSP</sequence>
<evidence type="ECO:0000313" key="3">
    <source>
        <dbReference type="EMBL" id="NHR05099.1"/>
    </source>
</evidence>
<protein>
    <recommendedName>
        <fullName evidence="2">Peptidase S49 domain-containing protein</fullName>
    </recommendedName>
</protein>